<dbReference type="eggNOG" id="ENOG5031K1R">
    <property type="taxonomic scope" value="Bacteria"/>
</dbReference>
<accession>E1K2I8</accession>
<dbReference type="EMBL" id="AECZ01000060">
    <property type="protein sequence ID" value="EFL49171.1"/>
    <property type="molecule type" value="Genomic_DNA"/>
</dbReference>
<evidence type="ECO:0000313" key="3">
    <source>
        <dbReference type="Proteomes" id="UP000006250"/>
    </source>
</evidence>
<reference evidence="2 3" key="1">
    <citation type="submission" date="2010-08" db="EMBL/GenBank/DDBJ databases">
        <title>The draft genome of Desulfovibrio fructosovorans JJ.</title>
        <authorList>
            <consortium name="US DOE Joint Genome Institute (JGI-PGF)"/>
            <person name="Lucas S."/>
            <person name="Copeland A."/>
            <person name="Lapidus A."/>
            <person name="Cheng J.-F."/>
            <person name="Bruce D."/>
            <person name="Goodwin L."/>
            <person name="Pitluck S."/>
            <person name="Land M.L."/>
            <person name="Hauser L."/>
            <person name="Chang Y.-J."/>
            <person name="Jeffries C."/>
            <person name="Wall J.D."/>
            <person name="Stahl D.A."/>
            <person name="Arkin A.P."/>
            <person name="Dehal P."/>
            <person name="Stolyar S.M."/>
            <person name="Hazen T.C."/>
            <person name="Woyke T.J."/>
        </authorList>
    </citation>
    <scope>NUCLEOTIDE SEQUENCE [LARGE SCALE GENOMIC DNA]</scope>
    <source>
        <strain evidence="2 3">JJ</strain>
    </source>
</reference>
<evidence type="ECO:0000313" key="2">
    <source>
        <dbReference type="EMBL" id="EFL49171.1"/>
    </source>
</evidence>
<organism evidence="2 3">
    <name type="scientific">Solidesulfovibrio fructosivorans JJ]</name>
    <dbReference type="NCBI Taxonomy" id="596151"/>
    <lineage>
        <taxon>Bacteria</taxon>
        <taxon>Pseudomonadati</taxon>
        <taxon>Thermodesulfobacteriota</taxon>
        <taxon>Desulfovibrionia</taxon>
        <taxon>Desulfovibrionales</taxon>
        <taxon>Desulfovibrionaceae</taxon>
        <taxon>Solidesulfovibrio</taxon>
    </lineage>
</organism>
<sequence precursor="true">MNTRRLALTFCLAALFSWLLASGSALAATPDDDTRPVKTGVSVTGIVEEDYSDGLLLTTDTGVTYLVLTPDAISLEQEEAFQKKYKGKRVTLTGNVYRDEDGSLSLAVGSLPPQ</sequence>
<dbReference type="STRING" id="596151.DesfrDRAFT_4088"/>
<dbReference type="Proteomes" id="UP000006250">
    <property type="component" value="Unassembled WGS sequence"/>
</dbReference>
<keyword evidence="3" id="KW-1185">Reference proteome</keyword>
<dbReference type="AlphaFoldDB" id="E1K2I8"/>
<gene>
    <name evidence="2" type="ORF">DesfrDRAFT_4088</name>
</gene>
<keyword evidence="1" id="KW-0732">Signal</keyword>
<proteinExistence type="predicted"/>
<feature type="chain" id="PRO_5003148114" description="Nucleic acid binding OB-fold tRNA/helicase-type" evidence="1">
    <location>
        <begin position="28"/>
        <end position="114"/>
    </location>
</feature>
<protein>
    <recommendedName>
        <fullName evidence="4">Nucleic acid binding OB-fold tRNA/helicase-type</fullName>
    </recommendedName>
</protein>
<evidence type="ECO:0000256" key="1">
    <source>
        <dbReference type="SAM" id="SignalP"/>
    </source>
</evidence>
<name>E1K2I8_SOLFR</name>
<evidence type="ECO:0008006" key="4">
    <source>
        <dbReference type="Google" id="ProtNLM"/>
    </source>
</evidence>
<dbReference type="RefSeq" id="WP_005997117.1">
    <property type="nucleotide sequence ID" value="NZ_AECZ01000060.1"/>
</dbReference>
<comment type="caution">
    <text evidence="2">The sequence shown here is derived from an EMBL/GenBank/DDBJ whole genome shotgun (WGS) entry which is preliminary data.</text>
</comment>
<feature type="signal peptide" evidence="1">
    <location>
        <begin position="1"/>
        <end position="27"/>
    </location>
</feature>